<name>A0ABQ2AXG2_9MICC</name>
<feature type="compositionally biased region" description="Low complexity" evidence="1">
    <location>
        <begin position="145"/>
        <end position="165"/>
    </location>
</feature>
<reference evidence="4" key="1">
    <citation type="journal article" date="2019" name="Int. J. Syst. Evol. Microbiol.">
        <title>The Global Catalogue of Microorganisms (GCM) 10K type strain sequencing project: providing services to taxonomists for standard genome sequencing and annotation.</title>
        <authorList>
            <consortium name="The Broad Institute Genomics Platform"/>
            <consortium name="The Broad Institute Genome Sequencing Center for Infectious Disease"/>
            <person name="Wu L."/>
            <person name="Ma J."/>
        </authorList>
    </citation>
    <scope>NUCLEOTIDE SEQUENCE [LARGE SCALE GENOMIC DNA]</scope>
    <source>
        <strain evidence="4">CGMCC 1.12778</strain>
    </source>
</reference>
<evidence type="ECO:0000313" key="4">
    <source>
        <dbReference type="Proteomes" id="UP000643279"/>
    </source>
</evidence>
<evidence type="ECO:0000256" key="1">
    <source>
        <dbReference type="SAM" id="MobiDB-lite"/>
    </source>
</evidence>
<proteinExistence type="predicted"/>
<organism evidence="3 4">
    <name type="scientific">Arthrobacter liuii</name>
    <dbReference type="NCBI Taxonomy" id="1476996"/>
    <lineage>
        <taxon>Bacteria</taxon>
        <taxon>Bacillati</taxon>
        <taxon>Actinomycetota</taxon>
        <taxon>Actinomycetes</taxon>
        <taxon>Micrococcales</taxon>
        <taxon>Micrococcaceae</taxon>
        <taxon>Arthrobacter</taxon>
    </lineage>
</organism>
<comment type="caution">
    <text evidence="3">The sequence shown here is derived from an EMBL/GenBank/DDBJ whole genome shotgun (WGS) entry which is preliminary data.</text>
</comment>
<dbReference type="RefSeq" id="WP_229748469.1">
    <property type="nucleotide sequence ID" value="NZ_BMFW01000012.1"/>
</dbReference>
<sequence length="173" mass="17513">MSSKTNGCVLTTAAARHRRAAVAALAVSLPFAFLAPAGASTAAPTAPAPDQQAAAPSQSAHLDLGAQDLPETRTVTTLAPGLTRTAITRGEPNQDFFWTAEVAVPSTSPDPDAPASALSTQAQAQMVADKLNTAGVTARVEHVQSPSWPTPAATSATGSAPDSSPQRPMEPPP</sequence>
<dbReference type="EMBL" id="BMFW01000012">
    <property type="protein sequence ID" value="GGH97214.1"/>
    <property type="molecule type" value="Genomic_DNA"/>
</dbReference>
<evidence type="ECO:0000313" key="3">
    <source>
        <dbReference type="EMBL" id="GGH97214.1"/>
    </source>
</evidence>
<keyword evidence="4" id="KW-1185">Reference proteome</keyword>
<accession>A0ABQ2AXG2</accession>
<protein>
    <submittedName>
        <fullName evidence="3">Uncharacterized protein</fullName>
    </submittedName>
</protein>
<keyword evidence="2" id="KW-0732">Signal</keyword>
<feature type="region of interest" description="Disordered" evidence="1">
    <location>
        <begin position="137"/>
        <end position="173"/>
    </location>
</feature>
<feature type="chain" id="PRO_5045516302" evidence="2">
    <location>
        <begin position="43"/>
        <end position="173"/>
    </location>
</feature>
<gene>
    <name evidence="3" type="ORF">GCM10007170_26900</name>
</gene>
<feature type="signal peptide" evidence="2">
    <location>
        <begin position="1"/>
        <end position="42"/>
    </location>
</feature>
<dbReference type="Proteomes" id="UP000643279">
    <property type="component" value="Unassembled WGS sequence"/>
</dbReference>
<evidence type="ECO:0000256" key="2">
    <source>
        <dbReference type="SAM" id="SignalP"/>
    </source>
</evidence>